<reference evidence="1" key="1">
    <citation type="submission" date="2018-05" db="EMBL/GenBank/DDBJ databases">
        <authorList>
            <person name="Lanie J.A."/>
            <person name="Ng W.-L."/>
            <person name="Kazmierczak K.M."/>
            <person name="Andrzejewski T.M."/>
            <person name="Davidsen T.M."/>
            <person name="Wayne K.J."/>
            <person name="Tettelin H."/>
            <person name="Glass J.I."/>
            <person name="Rusch D."/>
            <person name="Podicherti R."/>
            <person name="Tsui H.-C.T."/>
            <person name="Winkler M.E."/>
        </authorList>
    </citation>
    <scope>NUCLEOTIDE SEQUENCE</scope>
</reference>
<accession>A0A382BG85</accession>
<dbReference type="Pfam" id="PF06245">
    <property type="entry name" value="DUF1015"/>
    <property type="match status" value="1"/>
</dbReference>
<evidence type="ECO:0008006" key="2">
    <source>
        <dbReference type="Google" id="ProtNLM"/>
    </source>
</evidence>
<evidence type="ECO:0000313" key="1">
    <source>
        <dbReference type="EMBL" id="SVB12197.1"/>
    </source>
</evidence>
<name>A0A382BG85_9ZZZZ</name>
<dbReference type="InterPro" id="IPR008323">
    <property type="entry name" value="UCP033563"/>
</dbReference>
<sequence length="400" mass="46293">MYFINPFKGLRPTEEKASSVAIASTDHLSKEIVSDHKKNNQWSYLNVFNAENSSKSKEQFELMKKNSILTKDSNNSFYIYKISTTDHAQVGIIGTAKLSAYDNLHIRGHEEIFLERAQKRLQQMDNLNAQIGPIYVIYPDNAELAELIKKEIISKPTYSFDALDGCKHEMWIVNEESKVLKICDLFNTINRIYIADGHHRMEALSKLSEVRKHQNLNHTGKEPYNYFMVAIFPQSQARLLDYNRLIKDLYGYNPKNLIKEIKKKFSVEKQSSSFKPKKPQTFGMYLDKQWYSLELKEKPEANLFHIINLDINLLQYYLLEPTLGIGDPRYDNRINFLAGFHGMEGIEKKVDTGEAKVGFALFATQMKNVISFADKKLNMPPKSTWFDPKPLDGLVSYDFE</sequence>
<dbReference type="PIRSF" id="PIRSF033563">
    <property type="entry name" value="UCP033563"/>
    <property type="match status" value="1"/>
</dbReference>
<gene>
    <name evidence="1" type="ORF">METZ01_LOCUS165051</name>
</gene>
<protein>
    <recommendedName>
        <fullName evidence="2">DUF1015 domain-containing protein</fullName>
    </recommendedName>
</protein>
<dbReference type="PANTHER" id="PTHR36454">
    <property type="entry name" value="LMO2823 PROTEIN"/>
    <property type="match status" value="1"/>
</dbReference>
<dbReference type="AlphaFoldDB" id="A0A382BG85"/>
<proteinExistence type="predicted"/>
<organism evidence="1">
    <name type="scientific">marine metagenome</name>
    <dbReference type="NCBI Taxonomy" id="408172"/>
    <lineage>
        <taxon>unclassified sequences</taxon>
        <taxon>metagenomes</taxon>
        <taxon>ecological metagenomes</taxon>
    </lineage>
</organism>
<dbReference type="EMBL" id="UINC01029455">
    <property type="protein sequence ID" value="SVB12197.1"/>
    <property type="molecule type" value="Genomic_DNA"/>
</dbReference>
<dbReference type="PANTHER" id="PTHR36454:SF1">
    <property type="entry name" value="DUF1015 DOMAIN-CONTAINING PROTEIN"/>
    <property type="match status" value="1"/>
</dbReference>